<dbReference type="InterPro" id="IPR009081">
    <property type="entry name" value="PP-bd_ACP"/>
</dbReference>
<name>A0ABV3JZV6_STRON</name>
<accession>A0ABV3JZV6</accession>
<comment type="caution">
    <text evidence="2">The sequence shown here is derived from an EMBL/GenBank/DDBJ whole genome shotgun (WGS) entry which is preliminary data.</text>
</comment>
<organism evidence="2 3">
    <name type="scientific">Streptomyces orinoci</name>
    <name type="common">Streptoverticillium orinoci</name>
    <dbReference type="NCBI Taxonomy" id="67339"/>
    <lineage>
        <taxon>Bacteria</taxon>
        <taxon>Bacillati</taxon>
        <taxon>Actinomycetota</taxon>
        <taxon>Actinomycetes</taxon>
        <taxon>Kitasatosporales</taxon>
        <taxon>Streptomycetaceae</taxon>
        <taxon>Streptomyces</taxon>
    </lineage>
</organism>
<dbReference type="SUPFAM" id="SSF47336">
    <property type="entry name" value="ACP-like"/>
    <property type="match status" value="1"/>
</dbReference>
<keyword evidence="3" id="KW-1185">Reference proteome</keyword>
<dbReference type="Pfam" id="PF00550">
    <property type="entry name" value="PP-binding"/>
    <property type="match status" value="1"/>
</dbReference>
<dbReference type="InterPro" id="IPR036736">
    <property type="entry name" value="ACP-like_sf"/>
</dbReference>
<evidence type="ECO:0000313" key="2">
    <source>
        <dbReference type="EMBL" id="MEV5508427.1"/>
    </source>
</evidence>
<evidence type="ECO:0000313" key="3">
    <source>
        <dbReference type="Proteomes" id="UP001552594"/>
    </source>
</evidence>
<evidence type="ECO:0000259" key="1">
    <source>
        <dbReference type="Pfam" id="PF00550"/>
    </source>
</evidence>
<sequence>MQPDTETAVRENLSAVLTTEIAPEDLDPDLDMAGSYGLTSLNKVLFLTSVCEETGVDLGHFTEHDLAGMRTLRDVAAALSRYTDKAV</sequence>
<dbReference type="Proteomes" id="UP001552594">
    <property type="component" value="Unassembled WGS sequence"/>
</dbReference>
<dbReference type="RefSeq" id="WP_109278046.1">
    <property type="nucleotide sequence ID" value="NZ_JBFAUK010000014.1"/>
</dbReference>
<protein>
    <submittedName>
        <fullName evidence="2">Phosphopantetheine-binding protein</fullName>
    </submittedName>
</protein>
<reference evidence="2 3" key="1">
    <citation type="submission" date="2024-06" db="EMBL/GenBank/DDBJ databases">
        <title>The Natural Products Discovery Center: Release of the First 8490 Sequenced Strains for Exploring Actinobacteria Biosynthetic Diversity.</title>
        <authorList>
            <person name="Kalkreuter E."/>
            <person name="Kautsar S.A."/>
            <person name="Yang D."/>
            <person name="Bader C.D."/>
            <person name="Teijaro C.N."/>
            <person name="Fluegel L."/>
            <person name="Davis C.M."/>
            <person name="Simpson J.R."/>
            <person name="Lauterbach L."/>
            <person name="Steele A.D."/>
            <person name="Gui C."/>
            <person name="Meng S."/>
            <person name="Li G."/>
            <person name="Viehrig K."/>
            <person name="Ye F."/>
            <person name="Su P."/>
            <person name="Kiefer A.F."/>
            <person name="Nichols A."/>
            <person name="Cepeda A.J."/>
            <person name="Yan W."/>
            <person name="Fan B."/>
            <person name="Jiang Y."/>
            <person name="Adhikari A."/>
            <person name="Zheng C.-J."/>
            <person name="Schuster L."/>
            <person name="Cowan T.M."/>
            <person name="Smanski M.J."/>
            <person name="Chevrette M.G."/>
            <person name="De Carvalho L.P.S."/>
            <person name="Shen B."/>
        </authorList>
    </citation>
    <scope>NUCLEOTIDE SEQUENCE [LARGE SCALE GENOMIC DNA]</scope>
    <source>
        <strain evidence="2 3">NPDC052347</strain>
    </source>
</reference>
<dbReference type="EMBL" id="JBFAUK010000014">
    <property type="protein sequence ID" value="MEV5508427.1"/>
    <property type="molecule type" value="Genomic_DNA"/>
</dbReference>
<gene>
    <name evidence="2" type="ORF">AB0L16_18440</name>
</gene>
<feature type="domain" description="Carrier" evidence="1">
    <location>
        <begin position="19"/>
        <end position="79"/>
    </location>
</feature>
<proteinExistence type="predicted"/>
<dbReference type="Gene3D" id="1.10.1200.10">
    <property type="entry name" value="ACP-like"/>
    <property type="match status" value="1"/>
</dbReference>